<dbReference type="AlphaFoldDB" id="M5GCN1"/>
<keyword evidence="1" id="KW-0732">Signal</keyword>
<keyword evidence="3" id="KW-1185">Reference proteome</keyword>
<feature type="chain" id="PRO_5004067653" evidence="1">
    <location>
        <begin position="20"/>
        <end position="278"/>
    </location>
</feature>
<evidence type="ECO:0000313" key="2">
    <source>
        <dbReference type="EMBL" id="EJU01873.1"/>
    </source>
</evidence>
<dbReference type="GeneID" id="63687801"/>
<feature type="signal peptide" evidence="1">
    <location>
        <begin position="1"/>
        <end position="19"/>
    </location>
</feature>
<dbReference type="EMBL" id="JH795863">
    <property type="protein sequence ID" value="EJU01873.1"/>
    <property type="molecule type" value="Genomic_DNA"/>
</dbReference>
<dbReference type="Proteomes" id="UP000030653">
    <property type="component" value="Unassembled WGS sequence"/>
</dbReference>
<dbReference type="OrthoDB" id="3353767at2759"/>
<gene>
    <name evidence="2" type="ORF">DACRYDRAFT_22316</name>
</gene>
<evidence type="ECO:0000313" key="3">
    <source>
        <dbReference type="Proteomes" id="UP000030653"/>
    </source>
</evidence>
<reference evidence="2 3" key="1">
    <citation type="journal article" date="2012" name="Science">
        <title>The Paleozoic origin of enzymatic lignin decomposition reconstructed from 31 fungal genomes.</title>
        <authorList>
            <person name="Floudas D."/>
            <person name="Binder M."/>
            <person name="Riley R."/>
            <person name="Barry K."/>
            <person name="Blanchette R.A."/>
            <person name="Henrissat B."/>
            <person name="Martinez A.T."/>
            <person name="Otillar R."/>
            <person name="Spatafora J.W."/>
            <person name="Yadav J.S."/>
            <person name="Aerts A."/>
            <person name="Benoit I."/>
            <person name="Boyd A."/>
            <person name="Carlson A."/>
            <person name="Copeland A."/>
            <person name="Coutinho P.M."/>
            <person name="de Vries R.P."/>
            <person name="Ferreira P."/>
            <person name="Findley K."/>
            <person name="Foster B."/>
            <person name="Gaskell J."/>
            <person name="Glotzer D."/>
            <person name="Gorecki P."/>
            <person name="Heitman J."/>
            <person name="Hesse C."/>
            <person name="Hori C."/>
            <person name="Igarashi K."/>
            <person name="Jurgens J.A."/>
            <person name="Kallen N."/>
            <person name="Kersten P."/>
            <person name="Kohler A."/>
            <person name="Kuees U."/>
            <person name="Kumar T.K.A."/>
            <person name="Kuo A."/>
            <person name="LaButti K."/>
            <person name="Larrondo L.F."/>
            <person name="Lindquist E."/>
            <person name="Ling A."/>
            <person name="Lombard V."/>
            <person name="Lucas S."/>
            <person name="Lundell T."/>
            <person name="Martin R."/>
            <person name="McLaughlin D.J."/>
            <person name="Morgenstern I."/>
            <person name="Morin E."/>
            <person name="Murat C."/>
            <person name="Nagy L.G."/>
            <person name="Nolan M."/>
            <person name="Ohm R.A."/>
            <person name="Patyshakuliyeva A."/>
            <person name="Rokas A."/>
            <person name="Ruiz-Duenas F.J."/>
            <person name="Sabat G."/>
            <person name="Salamov A."/>
            <person name="Samejima M."/>
            <person name="Schmutz J."/>
            <person name="Slot J.C."/>
            <person name="St John F."/>
            <person name="Stenlid J."/>
            <person name="Sun H."/>
            <person name="Sun S."/>
            <person name="Syed K."/>
            <person name="Tsang A."/>
            <person name="Wiebenga A."/>
            <person name="Young D."/>
            <person name="Pisabarro A."/>
            <person name="Eastwood D.C."/>
            <person name="Martin F."/>
            <person name="Cullen D."/>
            <person name="Grigoriev I.V."/>
            <person name="Hibbett D.S."/>
        </authorList>
    </citation>
    <scope>NUCLEOTIDE SEQUENCE [LARGE SCALE GENOMIC DNA]</scope>
    <source>
        <strain evidence="2 3">DJM-731 SS1</strain>
    </source>
</reference>
<sequence length="278" mass="29035">MLTFLPVFAISVLASQLGARQSLPTGPHGTPGVLIQPAEGQVFANPGPMTIKYRTTSGGGYVTQSIQVNVQNPGPIGGGPEANMLNGLQSLNAGTDEYIEALIATPATFCGDQVILVFETQVTPNGTLVQFLSASPTVHFSCWGGDYPPPPTSHSGPQGTLLSPSANTVYANTDGAGVHIHFQYERSLQLDAVTVSLALELAQSFVSYTLASALGPTGGVLDGTIEQYFAAPGECLCGTFDLVIDETQLYQGGLITFQTYSVPLQFDCPPEVVAFCSG</sequence>
<protein>
    <submittedName>
        <fullName evidence="2">Uncharacterized protein</fullName>
    </submittedName>
</protein>
<accession>M5GCN1</accession>
<proteinExistence type="predicted"/>
<dbReference type="HOGENOM" id="CLU_1001231_0_0_1"/>
<name>M5GCN1_DACPD</name>
<dbReference type="RefSeq" id="XP_040628770.1">
    <property type="nucleotide sequence ID" value="XM_040772739.1"/>
</dbReference>
<evidence type="ECO:0000256" key="1">
    <source>
        <dbReference type="SAM" id="SignalP"/>
    </source>
</evidence>
<organism evidence="2 3">
    <name type="scientific">Dacryopinax primogenitus (strain DJM 731)</name>
    <name type="common">Brown rot fungus</name>
    <dbReference type="NCBI Taxonomy" id="1858805"/>
    <lineage>
        <taxon>Eukaryota</taxon>
        <taxon>Fungi</taxon>
        <taxon>Dikarya</taxon>
        <taxon>Basidiomycota</taxon>
        <taxon>Agaricomycotina</taxon>
        <taxon>Dacrymycetes</taxon>
        <taxon>Dacrymycetales</taxon>
        <taxon>Dacrymycetaceae</taxon>
        <taxon>Dacryopinax</taxon>
    </lineage>
</organism>